<feature type="compositionally biased region" description="Acidic residues" evidence="4">
    <location>
        <begin position="753"/>
        <end position="768"/>
    </location>
</feature>
<dbReference type="EMBL" id="JH159152">
    <property type="protein sequence ID" value="EGZ24614.1"/>
    <property type="molecule type" value="Genomic_DNA"/>
</dbReference>
<evidence type="ECO:0000256" key="4">
    <source>
        <dbReference type="SAM" id="MobiDB-lite"/>
    </source>
</evidence>
<dbReference type="Pfam" id="PF08167">
    <property type="entry name" value="RIX1"/>
    <property type="match status" value="1"/>
</dbReference>
<dbReference type="GO" id="GO:0006364">
    <property type="term" value="P:rRNA processing"/>
    <property type="evidence" value="ECO:0007669"/>
    <property type="project" value="TreeGrafter"/>
</dbReference>
<keyword evidence="7" id="KW-1185">Reference proteome</keyword>
<comment type="subcellular location">
    <subcellularLocation>
        <location evidence="1">Nucleus</location>
    </subcellularLocation>
</comment>
<dbReference type="STRING" id="1094619.G4YZD9"/>
<feature type="domain" description="Pre-rRNA-processing protein RIX1 N-terminal" evidence="5">
    <location>
        <begin position="19"/>
        <end position="220"/>
    </location>
</feature>
<evidence type="ECO:0000313" key="7">
    <source>
        <dbReference type="Proteomes" id="UP000002640"/>
    </source>
</evidence>
<organism evidence="6 7">
    <name type="scientific">Phytophthora sojae (strain P6497)</name>
    <name type="common">Soybean stem and root rot agent</name>
    <name type="synonym">Phytophthora megasperma f. sp. glycines</name>
    <dbReference type="NCBI Taxonomy" id="1094619"/>
    <lineage>
        <taxon>Eukaryota</taxon>
        <taxon>Sar</taxon>
        <taxon>Stramenopiles</taxon>
        <taxon>Oomycota</taxon>
        <taxon>Peronosporomycetes</taxon>
        <taxon>Peronosporales</taxon>
        <taxon>Peronosporaceae</taxon>
        <taxon>Phytophthora</taxon>
    </lineage>
</organism>
<dbReference type="AlphaFoldDB" id="G4YZD9"/>
<dbReference type="GO" id="GO:0005634">
    <property type="term" value="C:nucleus"/>
    <property type="evidence" value="ECO:0007669"/>
    <property type="project" value="UniProtKB-SubCell"/>
</dbReference>
<dbReference type="RefSeq" id="XP_009519902.1">
    <property type="nucleotide sequence ID" value="XM_009521607.1"/>
</dbReference>
<evidence type="ECO:0000256" key="1">
    <source>
        <dbReference type="ARBA" id="ARBA00004123"/>
    </source>
</evidence>
<dbReference type="InterPro" id="IPR012583">
    <property type="entry name" value="RIX1_N"/>
</dbReference>
<protein>
    <recommendedName>
        <fullName evidence="5">Pre-rRNA-processing protein RIX1 N-terminal domain-containing protein</fullName>
    </recommendedName>
</protein>
<feature type="compositionally biased region" description="Acidic residues" evidence="4">
    <location>
        <begin position="684"/>
        <end position="699"/>
    </location>
</feature>
<dbReference type="GeneID" id="20641400"/>
<dbReference type="Proteomes" id="UP000002640">
    <property type="component" value="Unassembled WGS sequence"/>
</dbReference>
<feature type="region of interest" description="Disordered" evidence="4">
    <location>
        <begin position="666"/>
        <end position="806"/>
    </location>
</feature>
<evidence type="ECO:0000259" key="5">
    <source>
        <dbReference type="Pfam" id="PF08167"/>
    </source>
</evidence>
<dbReference type="PANTHER" id="PTHR34105:SF1">
    <property type="entry name" value="PROLINE-, GLUTAMIC ACID- AND LEUCINE-RICH PROTEIN 1"/>
    <property type="match status" value="1"/>
</dbReference>
<dbReference type="SUPFAM" id="SSF48371">
    <property type="entry name" value="ARM repeat"/>
    <property type="match status" value="1"/>
</dbReference>
<feature type="compositionally biased region" description="Acidic residues" evidence="4">
    <location>
        <begin position="719"/>
        <end position="733"/>
    </location>
</feature>
<dbReference type="OMA" id="IALAHCM"/>
<feature type="compositionally biased region" description="Acidic residues" evidence="4">
    <location>
        <begin position="789"/>
        <end position="806"/>
    </location>
</feature>
<dbReference type="PANTHER" id="PTHR34105">
    <property type="entry name" value="PROLINE-, GLUTAMIC ACID- AND LEUCINE-RICH PROTEIN 1"/>
    <property type="match status" value="1"/>
</dbReference>
<dbReference type="InParanoid" id="G4YZD9"/>
<gene>
    <name evidence="6" type="ORF">PHYSODRAFT_296637</name>
</gene>
<sequence length="806" mass="85950">MTSDPRAVETALARNLLSSVLALALPSDLERDDAALTTFLVQQTALREALERHNVFGLVTDGKALAKWDARLLQLAEGSAQARRVGWELLLTTARQSPLARLEVLASKLLERIVKVLKQLQAAKTQDDDAELAAASACGVAMSLLRYVDSYNPDARREALELLAKLLQPVVALLSRKSASTLMLAQLELVAALLRASPNSLRSFAVKIESACVGALFPAADANADEELVAKKAATCLALLCNASDKPQQVWTQMAQKALEAAHQQLDLLAGKRSVVPSTEGVTGKKLWVQGAASAQLPIYQRAEVTLVRMTRALSALHELLSARTATQCRGQISEREAQQVLPEVVTFARRAMGVRAHEVGKHTGVSDDGVRLPISVVYAVLPRVHAQALGALSAAVERTGICALRHASKITRVLLLASESVGDGEDLQALADTTAVCARRLGASTVEKLGVPLLNELVSRCKRNLDEKANTTNTSNNVAKALAAQQNDAKNGGGKSKKRKRQAAAAATLAALNGGKAAGQSSFVSLRDESVVALTLEAVLTAIAGCVSVYGSLLPDETRSSASEIALKAVQRRHVVGAGNVGAIDPVALALLSGAVTADASGSHAANLLRGLQYWQRRVIGSGGASSALQLVALNAGEAMLHPRAPPMAINFPQNSNKEQEIHRFGNASRATSKESAVLGDAMDWDENDRDESDDEDAKPEQEETPAKAEKKEAPAVTEEEEEEEDEEEDYDDARPQTVVETPAEVKKVEAEENADDDDEDEDDDDEPAAKRVKDSDDEKKAPVATVEADDDDDDDFPDIVVDDD</sequence>
<accession>G4YZD9</accession>
<name>G4YZD9_PHYSP</name>
<evidence type="ECO:0000256" key="3">
    <source>
        <dbReference type="ARBA" id="ARBA00023242"/>
    </source>
</evidence>
<feature type="compositionally biased region" description="Basic and acidic residues" evidence="4">
    <location>
        <begin position="769"/>
        <end position="783"/>
    </location>
</feature>
<evidence type="ECO:0000256" key="2">
    <source>
        <dbReference type="ARBA" id="ARBA00010511"/>
    </source>
</evidence>
<comment type="similarity">
    <text evidence="2">Belongs to the RIX1/PELP1 family.</text>
</comment>
<proteinExistence type="inferred from homology"/>
<dbReference type="InterPro" id="IPR016024">
    <property type="entry name" value="ARM-type_fold"/>
</dbReference>
<reference evidence="6 7" key="1">
    <citation type="journal article" date="2006" name="Science">
        <title>Phytophthora genome sequences uncover evolutionary origins and mechanisms of pathogenesis.</title>
        <authorList>
            <person name="Tyler B.M."/>
            <person name="Tripathy S."/>
            <person name="Zhang X."/>
            <person name="Dehal P."/>
            <person name="Jiang R.H."/>
            <person name="Aerts A."/>
            <person name="Arredondo F.D."/>
            <person name="Baxter L."/>
            <person name="Bensasson D."/>
            <person name="Beynon J.L."/>
            <person name="Chapman J."/>
            <person name="Damasceno C.M."/>
            <person name="Dorrance A.E."/>
            <person name="Dou D."/>
            <person name="Dickerman A.W."/>
            <person name="Dubchak I.L."/>
            <person name="Garbelotto M."/>
            <person name="Gijzen M."/>
            <person name="Gordon S.G."/>
            <person name="Govers F."/>
            <person name="Grunwald N.J."/>
            <person name="Huang W."/>
            <person name="Ivors K.L."/>
            <person name="Jones R.W."/>
            <person name="Kamoun S."/>
            <person name="Krampis K."/>
            <person name="Lamour K.H."/>
            <person name="Lee M.K."/>
            <person name="McDonald W.H."/>
            <person name="Medina M."/>
            <person name="Meijer H.J."/>
            <person name="Nordberg E.K."/>
            <person name="Maclean D.J."/>
            <person name="Ospina-Giraldo M.D."/>
            <person name="Morris P.F."/>
            <person name="Phuntumart V."/>
            <person name="Putnam N.H."/>
            <person name="Rash S."/>
            <person name="Rose J.K."/>
            <person name="Sakihama Y."/>
            <person name="Salamov A.A."/>
            <person name="Savidor A."/>
            <person name="Scheuring C.F."/>
            <person name="Smith B.M."/>
            <person name="Sobral B.W."/>
            <person name="Terry A."/>
            <person name="Torto-Alalibo T.A."/>
            <person name="Win J."/>
            <person name="Xu Z."/>
            <person name="Zhang H."/>
            <person name="Grigoriev I.V."/>
            <person name="Rokhsar D.S."/>
            <person name="Boore J.L."/>
        </authorList>
    </citation>
    <scope>NUCLEOTIDE SEQUENCE [LARGE SCALE GENOMIC DNA]</scope>
    <source>
        <strain evidence="6 7">P6497</strain>
    </source>
</reference>
<keyword evidence="3" id="KW-0539">Nucleus</keyword>
<dbReference type="KEGG" id="psoj:PHYSODRAFT_296637"/>
<feature type="compositionally biased region" description="Basic and acidic residues" evidence="4">
    <location>
        <begin position="700"/>
        <end position="715"/>
    </location>
</feature>
<evidence type="ECO:0000313" key="6">
    <source>
        <dbReference type="EMBL" id="EGZ24614.1"/>
    </source>
</evidence>